<comment type="caution">
    <text evidence="2">The sequence shown here is derived from an EMBL/GenBank/DDBJ whole genome shotgun (WGS) entry which is preliminary data.</text>
</comment>
<name>A0A8H3ZAY1_VENIN</name>
<dbReference type="EMBL" id="WNWR01000047">
    <property type="protein sequence ID" value="KAE9992785.1"/>
    <property type="molecule type" value="Genomic_DNA"/>
</dbReference>
<sequence length="240" mass="26501">MLVRPENRLCACGVSFSIRMLLLPWQSQSTQASNSRAAGRSQPKAFEKDRILKSGAIGVQQSVHESASSSDVEVTTNGQLERAGLLLVVIWHINWAEREPAATKQRSQPTGSWQRARTSTSLDSTPSSRTVWTSRYIRGDGGNDKQGGWPATWWNSTFPLVHPGTIHLWLDIQTVVKESGTFEKALDIRGHGAMRQAARTSHRPLFACISLARHHTASAMSADVKSIGNSQEKSNRETQE</sequence>
<evidence type="ECO:0000256" key="1">
    <source>
        <dbReference type="SAM" id="MobiDB-lite"/>
    </source>
</evidence>
<feature type="region of interest" description="Disordered" evidence="1">
    <location>
        <begin position="100"/>
        <end position="127"/>
    </location>
</feature>
<protein>
    <submittedName>
        <fullName evidence="2">Uncharacterized protein</fullName>
    </submittedName>
</protein>
<dbReference type="Proteomes" id="UP000490939">
    <property type="component" value="Unassembled WGS sequence"/>
</dbReference>
<gene>
    <name evidence="2" type="ORF">EG327_007709</name>
</gene>
<proteinExistence type="predicted"/>
<evidence type="ECO:0000313" key="3">
    <source>
        <dbReference type="Proteomes" id="UP000490939"/>
    </source>
</evidence>
<accession>A0A8H3ZAY1</accession>
<feature type="compositionally biased region" description="Polar residues" evidence="1">
    <location>
        <begin position="104"/>
        <end position="127"/>
    </location>
</feature>
<keyword evidence="3" id="KW-1185">Reference proteome</keyword>
<dbReference type="AlphaFoldDB" id="A0A8H3ZAY1"/>
<reference evidence="2 3" key="1">
    <citation type="submission" date="2019-07" db="EMBL/GenBank/DDBJ databases">
        <title>Venturia inaequalis Genome Resource.</title>
        <authorList>
            <person name="Lichtner F.J."/>
        </authorList>
    </citation>
    <scope>NUCLEOTIDE SEQUENCE [LARGE SCALE GENOMIC DNA]</scope>
    <source>
        <strain evidence="2 3">DMI_063113</strain>
    </source>
</reference>
<organism evidence="2 3">
    <name type="scientific">Venturia inaequalis</name>
    <name type="common">Apple scab fungus</name>
    <dbReference type="NCBI Taxonomy" id="5025"/>
    <lineage>
        <taxon>Eukaryota</taxon>
        <taxon>Fungi</taxon>
        <taxon>Dikarya</taxon>
        <taxon>Ascomycota</taxon>
        <taxon>Pezizomycotina</taxon>
        <taxon>Dothideomycetes</taxon>
        <taxon>Pleosporomycetidae</taxon>
        <taxon>Venturiales</taxon>
        <taxon>Venturiaceae</taxon>
        <taxon>Venturia</taxon>
    </lineage>
</organism>
<evidence type="ECO:0000313" key="2">
    <source>
        <dbReference type="EMBL" id="KAE9992785.1"/>
    </source>
</evidence>